<dbReference type="GO" id="GO:1990904">
    <property type="term" value="C:ribonucleoprotein complex"/>
    <property type="evidence" value="ECO:0007669"/>
    <property type="project" value="UniProtKB-KW"/>
</dbReference>
<dbReference type="InterPro" id="IPR036967">
    <property type="entry name" value="Ribosomal_uS11_sf"/>
</dbReference>
<dbReference type="Gene3D" id="3.30.420.80">
    <property type="entry name" value="Ribosomal protein S11"/>
    <property type="match status" value="1"/>
</dbReference>
<dbReference type="GO" id="GO:0006412">
    <property type="term" value="P:translation"/>
    <property type="evidence" value="ECO:0007669"/>
    <property type="project" value="InterPro"/>
</dbReference>
<reference evidence="4" key="1">
    <citation type="submission" date="2020-04" db="EMBL/GenBank/DDBJ databases">
        <authorList>
            <person name="Neveu A P."/>
        </authorList>
    </citation>
    <scope>NUCLEOTIDE SEQUENCE</scope>
    <source>
        <tissue evidence="4">Whole embryo</tissue>
    </source>
</reference>
<dbReference type="PANTHER" id="PTHR11759">
    <property type="entry name" value="40S RIBOSOMAL PROTEIN S14/30S RIBOSOMAL PROTEIN S11"/>
    <property type="match status" value="1"/>
</dbReference>
<gene>
    <name evidence="4" type="primary">Mrps11</name>
</gene>
<dbReference type="AlphaFoldDB" id="A0A6F9DKM0"/>
<sequence length="215" mass="24150">MLSRLLAANCINVGRRVIPLVESLVVPATRNCRSKHYDATQSFEERYINLNTDIRYEQVRNQAFDPIPLVQSTPKEGEFARSSAEFETRPNQVFGGVAYSRLPVVVILARWNNTIVTTYVDNKTICYMSCRKVGFKNAKKKTELAGETVGLEAAELCINKGCHKYVRVVVRGIGIGRKPAIRGLARGGMEIVSITDKTPITNESLPQRPRKIRRI</sequence>
<dbReference type="GO" id="GO:0003735">
    <property type="term" value="F:structural constituent of ribosome"/>
    <property type="evidence" value="ECO:0007669"/>
    <property type="project" value="InterPro"/>
</dbReference>
<evidence type="ECO:0000313" key="4">
    <source>
        <dbReference type="EMBL" id="CAB3263992.1"/>
    </source>
</evidence>
<dbReference type="GO" id="GO:0005840">
    <property type="term" value="C:ribosome"/>
    <property type="evidence" value="ECO:0007669"/>
    <property type="project" value="UniProtKB-KW"/>
</dbReference>
<evidence type="ECO:0000256" key="1">
    <source>
        <dbReference type="ARBA" id="ARBA00006194"/>
    </source>
</evidence>
<organism evidence="4">
    <name type="scientific">Phallusia mammillata</name>
    <dbReference type="NCBI Taxonomy" id="59560"/>
    <lineage>
        <taxon>Eukaryota</taxon>
        <taxon>Metazoa</taxon>
        <taxon>Chordata</taxon>
        <taxon>Tunicata</taxon>
        <taxon>Ascidiacea</taxon>
        <taxon>Phlebobranchia</taxon>
        <taxon>Ascidiidae</taxon>
        <taxon>Phallusia</taxon>
    </lineage>
</organism>
<dbReference type="Pfam" id="PF00411">
    <property type="entry name" value="Ribosomal_S11"/>
    <property type="match status" value="1"/>
</dbReference>
<evidence type="ECO:0000256" key="2">
    <source>
        <dbReference type="ARBA" id="ARBA00022980"/>
    </source>
</evidence>
<dbReference type="HAMAP" id="MF_01310">
    <property type="entry name" value="Ribosomal_uS11"/>
    <property type="match status" value="1"/>
</dbReference>
<dbReference type="SUPFAM" id="SSF53137">
    <property type="entry name" value="Translational machinery components"/>
    <property type="match status" value="1"/>
</dbReference>
<name>A0A6F9DKM0_9ASCI</name>
<keyword evidence="3" id="KW-0687">Ribonucleoprotein</keyword>
<proteinExistence type="evidence at transcript level"/>
<dbReference type="InterPro" id="IPR001971">
    <property type="entry name" value="Ribosomal_uS11"/>
</dbReference>
<evidence type="ECO:0000256" key="3">
    <source>
        <dbReference type="ARBA" id="ARBA00023274"/>
    </source>
</evidence>
<comment type="similarity">
    <text evidence="1">Belongs to the universal ribosomal protein uS11 family.</text>
</comment>
<keyword evidence="2 4" id="KW-0689">Ribosomal protein</keyword>
<dbReference type="EMBL" id="LR788130">
    <property type="protein sequence ID" value="CAB3263992.1"/>
    <property type="molecule type" value="mRNA"/>
</dbReference>
<accession>A0A6F9DKM0</accession>
<protein>
    <submittedName>
        <fullName evidence="4">28S ribosomal protein S11, mitochondrial-like</fullName>
    </submittedName>
</protein>